<sequence>MSIAELLKQRTSIRAFTDQPVDAATVRALLDDARWAPSGGNLQPWKVLAGAGGGGQAVQRLAVETLLRNPGGEAGEYPIYPANLGEPYRSRRFKVGEDLYALLGIPREDKPGRMRQLARNYQFFGAPVGLFFVIDRQMGHGQWAHLGMFMQSVALLAEERGLSTCMQEAWGMLRQSLHRHFELAEHELLYCGMALGYADRSAAINQLRSERAPLEEFAQLRGFD</sequence>
<dbReference type="SUPFAM" id="SSF55469">
    <property type="entry name" value="FMN-dependent nitroreductase-like"/>
    <property type="match status" value="1"/>
</dbReference>
<dbReference type="PATRIC" id="fig|1301098.3.peg.3345"/>
<gene>
    <name evidence="7" type="ORF">PKB_3331</name>
</gene>
<keyword evidence="3" id="KW-0285">Flavoprotein</keyword>
<comment type="similarity">
    <text evidence="2">Belongs to the nitroreductase family.</text>
</comment>
<dbReference type="EMBL" id="HG322950">
    <property type="protein sequence ID" value="CDF84675.1"/>
    <property type="molecule type" value="Genomic_DNA"/>
</dbReference>
<dbReference type="HOGENOM" id="CLU_070764_9_0_6"/>
<dbReference type="CDD" id="cd02136">
    <property type="entry name" value="PnbA_NfnB-like"/>
    <property type="match status" value="1"/>
</dbReference>
<dbReference type="STRING" id="1301098.PKB_3331"/>
<feature type="domain" description="Nitroreductase" evidence="6">
    <location>
        <begin position="7"/>
        <end position="197"/>
    </location>
</feature>
<dbReference type="Pfam" id="PF00881">
    <property type="entry name" value="Nitroreductase"/>
    <property type="match status" value="1"/>
</dbReference>
<dbReference type="PANTHER" id="PTHR43673:SF2">
    <property type="entry name" value="NITROREDUCTASE"/>
    <property type="match status" value="1"/>
</dbReference>
<dbReference type="InterPro" id="IPR000415">
    <property type="entry name" value="Nitroreductase-like"/>
</dbReference>
<dbReference type="PANTHER" id="PTHR43673">
    <property type="entry name" value="NAD(P)H NITROREDUCTASE YDGI-RELATED"/>
    <property type="match status" value="1"/>
</dbReference>
<evidence type="ECO:0000256" key="4">
    <source>
        <dbReference type="ARBA" id="ARBA00022643"/>
    </source>
</evidence>
<proteinExistence type="inferred from homology"/>
<evidence type="ECO:0000256" key="1">
    <source>
        <dbReference type="ARBA" id="ARBA00001917"/>
    </source>
</evidence>
<reference evidence="7 8" key="2">
    <citation type="submission" date="2014-05" db="EMBL/GenBank/DDBJ databases">
        <title>Genome sequence of the 3-chlorobenzoate degrading bacterium Pseudomonas knackmussii B13 shows multiple evidence for horizontal gene transfer.</title>
        <authorList>
            <person name="Miyazaki R."/>
            <person name="Bertelli C."/>
            <person name="Falquet L."/>
            <person name="Robinson-Rechavi M."/>
            <person name="Gharib W."/>
            <person name="Roy S."/>
            <person name="Van der Meer J.R."/>
        </authorList>
    </citation>
    <scope>NUCLEOTIDE SEQUENCE [LARGE SCALE GENOMIC DNA]</scope>
    <source>
        <strain evidence="7 8">B13</strain>
    </source>
</reference>
<dbReference type="GO" id="GO:0016491">
    <property type="term" value="F:oxidoreductase activity"/>
    <property type="evidence" value="ECO:0007669"/>
    <property type="project" value="UniProtKB-KW"/>
</dbReference>
<protein>
    <submittedName>
        <fullName evidence="7">NADH dehydrogenase</fullName>
    </submittedName>
</protein>
<dbReference type="InterPro" id="IPR029479">
    <property type="entry name" value="Nitroreductase"/>
</dbReference>
<evidence type="ECO:0000313" key="8">
    <source>
        <dbReference type="Proteomes" id="UP000025241"/>
    </source>
</evidence>
<keyword evidence="8" id="KW-1185">Reference proteome</keyword>
<accession>A0A024HI24</accession>
<dbReference type="eggNOG" id="COG0778">
    <property type="taxonomic scope" value="Bacteria"/>
</dbReference>
<comment type="cofactor">
    <cofactor evidence="1">
        <name>FMN</name>
        <dbReference type="ChEBI" id="CHEBI:58210"/>
    </cofactor>
</comment>
<dbReference type="AlphaFoldDB" id="A0A024HI24"/>
<evidence type="ECO:0000256" key="5">
    <source>
        <dbReference type="ARBA" id="ARBA00023002"/>
    </source>
</evidence>
<evidence type="ECO:0000259" key="6">
    <source>
        <dbReference type="Pfam" id="PF00881"/>
    </source>
</evidence>
<evidence type="ECO:0000256" key="2">
    <source>
        <dbReference type="ARBA" id="ARBA00007118"/>
    </source>
</evidence>
<reference evidence="7 8" key="1">
    <citation type="submission" date="2013-03" db="EMBL/GenBank/DDBJ databases">
        <authorList>
            <person name="Linke B."/>
        </authorList>
    </citation>
    <scope>NUCLEOTIDE SEQUENCE [LARGE SCALE GENOMIC DNA]</scope>
    <source>
        <strain evidence="7 8">B13</strain>
    </source>
</reference>
<dbReference type="Proteomes" id="UP000025241">
    <property type="component" value="Chromosome I"/>
</dbReference>
<evidence type="ECO:0000256" key="3">
    <source>
        <dbReference type="ARBA" id="ARBA00022630"/>
    </source>
</evidence>
<evidence type="ECO:0000313" key="7">
    <source>
        <dbReference type="EMBL" id="CDF84675.1"/>
    </source>
</evidence>
<keyword evidence="5" id="KW-0560">Oxidoreductase</keyword>
<keyword evidence="4" id="KW-0288">FMN</keyword>
<organism evidence="7 8">
    <name type="scientific">Pseudomonas knackmussii (strain DSM 6978 / CCUG 54928 / LMG 23759 / B13)</name>
    <dbReference type="NCBI Taxonomy" id="1301098"/>
    <lineage>
        <taxon>Bacteria</taxon>
        <taxon>Pseudomonadati</taxon>
        <taxon>Pseudomonadota</taxon>
        <taxon>Gammaproteobacteria</taxon>
        <taxon>Pseudomonadales</taxon>
        <taxon>Pseudomonadaceae</taxon>
        <taxon>Pseudomonas</taxon>
    </lineage>
</organism>
<dbReference type="RefSeq" id="WP_043253189.1">
    <property type="nucleotide sequence ID" value="NZ_HG322950.1"/>
</dbReference>
<dbReference type="Gene3D" id="3.40.109.10">
    <property type="entry name" value="NADH Oxidase"/>
    <property type="match status" value="1"/>
</dbReference>
<name>A0A024HI24_PSEKB</name>
<dbReference type="OrthoDB" id="9784375at2"/>
<dbReference type="KEGG" id="pkc:PKB_3331"/>